<proteinExistence type="predicted"/>
<dbReference type="EMBL" id="JAEACU010000003">
    <property type="protein sequence ID" value="KAH7537401.1"/>
    <property type="molecule type" value="Genomic_DNA"/>
</dbReference>
<dbReference type="AlphaFoldDB" id="A0A978VPC6"/>
<dbReference type="GO" id="GO:0051087">
    <property type="term" value="F:protein-folding chaperone binding"/>
    <property type="evidence" value="ECO:0007669"/>
    <property type="project" value="InterPro"/>
</dbReference>
<dbReference type="Proteomes" id="UP000813462">
    <property type="component" value="Unassembled WGS sequence"/>
</dbReference>
<dbReference type="SUPFAM" id="SSF48452">
    <property type="entry name" value="TPR-like"/>
    <property type="match status" value="1"/>
</dbReference>
<dbReference type="InterPro" id="IPR011990">
    <property type="entry name" value="TPR-like_helical_dom_sf"/>
</dbReference>
<dbReference type="Gene3D" id="1.25.40.10">
    <property type="entry name" value="Tetratricopeptide repeat domain"/>
    <property type="match status" value="1"/>
</dbReference>
<dbReference type="InterPro" id="IPR044563">
    <property type="entry name" value="Sgt1-like"/>
</dbReference>
<reference evidence="1" key="1">
    <citation type="journal article" date="2021" name="Front. Plant Sci.">
        <title>Chromosome-Scale Genome Assembly for Chinese Sour Jujube and Insights Into Its Genome Evolution and Domestication Signature.</title>
        <authorList>
            <person name="Shen L.-Y."/>
            <person name="Luo H."/>
            <person name="Wang X.-L."/>
            <person name="Wang X.-M."/>
            <person name="Qiu X.-J."/>
            <person name="Liu H."/>
            <person name="Zhou S.-S."/>
            <person name="Jia K.-H."/>
            <person name="Nie S."/>
            <person name="Bao Y.-T."/>
            <person name="Zhang R.-G."/>
            <person name="Yun Q.-Z."/>
            <person name="Chai Y.-H."/>
            <person name="Lu J.-Y."/>
            <person name="Li Y."/>
            <person name="Zhao S.-W."/>
            <person name="Mao J.-F."/>
            <person name="Jia S.-G."/>
            <person name="Mao Y.-M."/>
        </authorList>
    </citation>
    <scope>NUCLEOTIDE SEQUENCE</scope>
    <source>
        <strain evidence="1">AT0</strain>
        <tissue evidence="1">Leaf</tissue>
    </source>
</reference>
<sequence length="188" mass="21030">MCLLIPKTVAVAPYIVNDSGAPFRQYPEAGQEFNISIYVYFLTKNTCFCAVQTIMRSMKEGLESLMATNKAIELEPLMAKAYLRKSSACIKLEEYQIAKATLETGASLASEEARFTNVLLSVQFKRCQGHGRSCLKKQMALMLVLMQADTLKCKLIALEKMHHMNHLMLEHIAAVSYITNKNALLACL</sequence>
<dbReference type="PANTHER" id="PTHR45862">
    <property type="entry name" value="PROTEIN SGT1 HOMOLOG"/>
    <property type="match status" value="1"/>
</dbReference>
<name>A0A978VPC6_ZIZJJ</name>
<comment type="caution">
    <text evidence="1">The sequence shown here is derived from an EMBL/GenBank/DDBJ whole genome shotgun (WGS) entry which is preliminary data.</text>
</comment>
<gene>
    <name evidence="1" type="ORF">FEM48_Zijuj03G0088500</name>
</gene>
<evidence type="ECO:0000313" key="1">
    <source>
        <dbReference type="EMBL" id="KAH7537401.1"/>
    </source>
</evidence>
<evidence type="ECO:0000313" key="2">
    <source>
        <dbReference type="Proteomes" id="UP000813462"/>
    </source>
</evidence>
<organism evidence="1 2">
    <name type="scientific">Ziziphus jujuba var. spinosa</name>
    <dbReference type="NCBI Taxonomy" id="714518"/>
    <lineage>
        <taxon>Eukaryota</taxon>
        <taxon>Viridiplantae</taxon>
        <taxon>Streptophyta</taxon>
        <taxon>Embryophyta</taxon>
        <taxon>Tracheophyta</taxon>
        <taxon>Spermatophyta</taxon>
        <taxon>Magnoliopsida</taxon>
        <taxon>eudicotyledons</taxon>
        <taxon>Gunneridae</taxon>
        <taxon>Pentapetalae</taxon>
        <taxon>rosids</taxon>
        <taxon>fabids</taxon>
        <taxon>Rosales</taxon>
        <taxon>Rhamnaceae</taxon>
        <taxon>Paliureae</taxon>
        <taxon>Ziziphus</taxon>
    </lineage>
</organism>
<protein>
    <submittedName>
        <fullName evidence="1">Uncharacterized protein</fullName>
    </submittedName>
</protein>
<accession>A0A978VPC6</accession>